<dbReference type="AlphaFoldDB" id="A0AA39XXG0"/>
<evidence type="ECO:0000313" key="3">
    <source>
        <dbReference type="Proteomes" id="UP001174936"/>
    </source>
</evidence>
<feature type="compositionally biased region" description="Basic and acidic residues" evidence="1">
    <location>
        <begin position="58"/>
        <end position="76"/>
    </location>
</feature>
<gene>
    <name evidence="2" type="ORF">B0T16DRAFT_462087</name>
</gene>
<proteinExistence type="predicted"/>
<keyword evidence="3" id="KW-1185">Reference proteome</keyword>
<sequence length="76" mass="8621">MAAPSPIEPSGNLNERELPDIDARIFDSALEKRANWALVGFAGLGCTPRQPRLRPRRQRNDGLHRHEVRPLRRAAE</sequence>
<comment type="caution">
    <text evidence="2">The sequence shown here is derived from an EMBL/GenBank/DDBJ whole genome shotgun (WGS) entry which is preliminary data.</text>
</comment>
<evidence type="ECO:0000256" key="1">
    <source>
        <dbReference type="SAM" id="MobiDB-lite"/>
    </source>
</evidence>
<dbReference type="EMBL" id="JAULSV010000006">
    <property type="protein sequence ID" value="KAK0642073.1"/>
    <property type="molecule type" value="Genomic_DNA"/>
</dbReference>
<name>A0AA39XXG0_9PEZI</name>
<dbReference type="Proteomes" id="UP001174936">
    <property type="component" value="Unassembled WGS sequence"/>
</dbReference>
<organism evidence="2 3">
    <name type="scientific">Cercophora newfieldiana</name>
    <dbReference type="NCBI Taxonomy" id="92897"/>
    <lineage>
        <taxon>Eukaryota</taxon>
        <taxon>Fungi</taxon>
        <taxon>Dikarya</taxon>
        <taxon>Ascomycota</taxon>
        <taxon>Pezizomycotina</taxon>
        <taxon>Sordariomycetes</taxon>
        <taxon>Sordariomycetidae</taxon>
        <taxon>Sordariales</taxon>
        <taxon>Lasiosphaeriaceae</taxon>
        <taxon>Cercophora</taxon>
    </lineage>
</organism>
<protein>
    <submittedName>
        <fullName evidence="2">Uncharacterized protein</fullName>
    </submittedName>
</protein>
<evidence type="ECO:0000313" key="2">
    <source>
        <dbReference type="EMBL" id="KAK0642073.1"/>
    </source>
</evidence>
<reference evidence="2" key="1">
    <citation type="submission" date="2023-06" db="EMBL/GenBank/DDBJ databases">
        <title>Genome-scale phylogeny and comparative genomics of the fungal order Sordariales.</title>
        <authorList>
            <consortium name="Lawrence Berkeley National Laboratory"/>
            <person name="Hensen N."/>
            <person name="Bonometti L."/>
            <person name="Westerberg I."/>
            <person name="Brannstrom I.O."/>
            <person name="Guillou S."/>
            <person name="Cros-Aarteil S."/>
            <person name="Calhoun S."/>
            <person name="Haridas S."/>
            <person name="Kuo A."/>
            <person name="Mondo S."/>
            <person name="Pangilinan J."/>
            <person name="Riley R."/>
            <person name="Labutti K."/>
            <person name="Andreopoulos B."/>
            <person name="Lipzen A."/>
            <person name="Chen C."/>
            <person name="Yanf M."/>
            <person name="Daum C."/>
            <person name="Ng V."/>
            <person name="Clum A."/>
            <person name="Steindorff A."/>
            <person name="Ohm R."/>
            <person name="Martin F."/>
            <person name="Silar P."/>
            <person name="Natvig D."/>
            <person name="Lalanne C."/>
            <person name="Gautier V."/>
            <person name="Ament-Velasquez S.L."/>
            <person name="Kruys A."/>
            <person name="Hutchinson M.I."/>
            <person name="Powell A.J."/>
            <person name="Barry K."/>
            <person name="Miller A.N."/>
            <person name="Grigoriev I.V."/>
            <person name="Debuchy R."/>
            <person name="Gladieux P."/>
            <person name="Thoren M.H."/>
            <person name="Johannesson H."/>
        </authorList>
    </citation>
    <scope>NUCLEOTIDE SEQUENCE</scope>
    <source>
        <strain evidence="2">SMH2532-1</strain>
    </source>
</reference>
<feature type="region of interest" description="Disordered" evidence="1">
    <location>
        <begin position="46"/>
        <end position="76"/>
    </location>
</feature>
<accession>A0AA39XXG0</accession>